<comment type="similarity">
    <text evidence="1">Belongs to the nitroreductase family.</text>
</comment>
<evidence type="ECO:0000256" key="1">
    <source>
        <dbReference type="ARBA" id="ARBA00007118"/>
    </source>
</evidence>
<dbReference type="Gene3D" id="3.40.109.10">
    <property type="entry name" value="NADH Oxidase"/>
    <property type="match status" value="1"/>
</dbReference>
<evidence type="ECO:0000256" key="3">
    <source>
        <dbReference type="SAM" id="MobiDB-lite"/>
    </source>
</evidence>
<dbReference type="EMBL" id="JACJVO010000032">
    <property type="protein sequence ID" value="MBB6734098.1"/>
    <property type="molecule type" value="Genomic_DNA"/>
</dbReference>
<dbReference type="Proteomes" id="UP000564644">
    <property type="component" value="Unassembled WGS sequence"/>
</dbReference>
<name>A0A7X0SQ55_9BACL</name>
<reference evidence="5 6" key="1">
    <citation type="submission" date="2020-08" db="EMBL/GenBank/DDBJ databases">
        <title>Cohnella phylogeny.</title>
        <authorList>
            <person name="Dunlap C."/>
        </authorList>
    </citation>
    <scope>NUCLEOTIDE SEQUENCE [LARGE SCALE GENOMIC DNA]</scope>
    <source>
        <strain evidence="5 6">CBP 2801</strain>
    </source>
</reference>
<evidence type="ECO:0000256" key="2">
    <source>
        <dbReference type="ARBA" id="ARBA00023002"/>
    </source>
</evidence>
<evidence type="ECO:0000313" key="5">
    <source>
        <dbReference type="EMBL" id="MBB6734098.1"/>
    </source>
</evidence>
<keyword evidence="2" id="KW-0560">Oxidoreductase</keyword>
<dbReference type="PANTHER" id="PTHR43673:SF10">
    <property type="entry name" value="NADH DEHYDROGENASE_NAD(P)H NITROREDUCTASE XCC3605-RELATED"/>
    <property type="match status" value="1"/>
</dbReference>
<dbReference type="SUPFAM" id="SSF55469">
    <property type="entry name" value="FMN-dependent nitroreductase-like"/>
    <property type="match status" value="1"/>
</dbReference>
<accession>A0A7X0SQ55</accession>
<dbReference type="Pfam" id="PF00881">
    <property type="entry name" value="Nitroreductase"/>
    <property type="match status" value="2"/>
</dbReference>
<protein>
    <submittedName>
        <fullName evidence="5">Nitroreductase family protein</fullName>
    </submittedName>
</protein>
<comment type="caution">
    <text evidence="5">The sequence shown here is derived from an EMBL/GenBank/DDBJ whole genome shotgun (WGS) entry which is preliminary data.</text>
</comment>
<feature type="domain" description="Nitroreductase" evidence="4">
    <location>
        <begin position="31"/>
        <end position="88"/>
    </location>
</feature>
<keyword evidence="6" id="KW-1185">Reference proteome</keyword>
<dbReference type="InterPro" id="IPR029479">
    <property type="entry name" value="Nitroreductase"/>
</dbReference>
<feature type="region of interest" description="Disordered" evidence="3">
    <location>
        <begin position="173"/>
        <end position="194"/>
    </location>
</feature>
<feature type="domain" description="Nitroreductase" evidence="4">
    <location>
        <begin position="90"/>
        <end position="172"/>
    </location>
</feature>
<dbReference type="RefSeq" id="WP_185131752.1">
    <property type="nucleotide sequence ID" value="NZ_JACJVO010000032.1"/>
</dbReference>
<dbReference type="GO" id="GO:0016491">
    <property type="term" value="F:oxidoreductase activity"/>
    <property type="evidence" value="ECO:0007669"/>
    <property type="project" value="UniProtKB-KW"/>
</dbReference>
<dbReference type="InterPro" id="IPR000415">
    <property type="entry name" value="Nitroreductase-like"/>
</dbReference>
<feature type="compositionally biased region" description="Basic and acidic residues" evidence="3">
    <location>
        <begin position="181"/>
        <end position="194"/>
    </location>
</feature>
<evidence type="ECO:0000313" key="6">
    <source>
        <dbReference type="Proteomes" id="UP000564644"/>
    </source>
</evidence>
<dbReference type="AlphaFoldDB" id="A0A7X0SQ55"/>
<proteinExistence type="inferred from homology"/>
<evidence type="ECO:0000259" key="4">
    <source>
        <dbReference type="Pfam" id="PF00881"/>
    </source>
</evidence>
<sequence>MTLSADTALNSTVRSVGASARQADYPVADLILNRWSPRAYTDRPVTDEELFTVLEAARWAPSSSNEQPWRFYVARTEEELERFRGFILPGNRKWSDRAPVLLLIASVVKKSNGDANGAHAFDAGAAWGILALQARLLGLATRAIGGFDRRKARETLRTPDDIELHAVIALGHPGTPELLPEELRERETPNSRRPLEISLLPVLEE</sequence>
<gene>
    <name evidence="5" type="ORF">H7C18_24555</name>
</gene>
<dbReference type="CDD" id="cd02138">
    <property type="entry name" value="TdsD-like"/>
    <property type="match status" value="1"/>
</dbReference>
<dbReference type="PANTHER" id="PTHR43673">
    <property type="entry name" value="NAD(P)H NITROREDUCTASE YDGI-RELATED"/>
    <property type="match status" value="1"/>
</dbReference>
<organism evidence="5 6">
    <name type="scientific">Cohnella zeiphila</name>
    <dbReference type="NCBI Taxonomy" id="2761120"/>
    <lineage>
        <taxon>Bacteria</taxon>
        <taxon>Bacillati</taxon>
        <taxon>Bacillota</taxon>
        <taxon>Bacilli</taxon>
        <taxon>Bacillales</taxon>
        <taxon>Paenibacillaceae</taxon>
        <taxon>Cohnella</taxon>
    </lineage>
</organism>